<keyword evidence="2" id="KW-1185">Reference proteome</keyword>
<dbReference type="EMBL" id="LUGG01000018">
    <property type="protein sequence ID" value="OBZ69252.1"/>
    <property type="molecule type" value="Genomic_DNA"/>
</dbReference>
<name>A0A1C7LX83_GRIFR</name>
<protein>
    <submittedName>
        <fullName evidence="1">Uncharacterized protein</fullName>
    </submittedName>
</protein>
<accession>A0A1C7LX83</accession>
<gene>
    <name evidence="1" type="ORF">A0H81_10841</name>
</gene>
<comment type="caution">
    <text evidence="1">The sequence shown here is derived from an EMBL/GenBank/DDBJ whole genome shotgun (WGS) entry which is preliminary data.</text>
</comment>
<dbReference type="AlphaFoldDB" id="A0A1C7LX83"/>
<evidence type="ECO:0000313" key="2">
    <source>
        <dbReference type="Proteomes" id="UP000092993"/>
    </source>
</evidence>
<reference evidence="1 2" key="1">
    <citation type="submission" date="2016-03" db="EMBL/GenBank/DDBJ databases">
        <title>Whole genome sequencing of Grifola frondosa 9006-11.</title>
        <authorList>
            <person name="Min B."/>
            <person name="Park H."/>
            <person name="Kim J.-G."/>
            <person name="Cho H."/>
            <person name="Oh Y.-L."/>
            <person name="Kong W.-S."/>
            <person name="Choi I.-G."/>
        </authorList>
    </citation>
    <scope>NUCLEOTIDE SEQUENCE [LARGE SCALE GENOMIC DNA]</scope>
    <source>
        <strain evidence="1 2">9006-11</strain>
    </source>
</reference>
<dbReference type="Proteomes" id="UP000092993">
    <property type="component" value="Unassembled WGS sequence"/>
</dbReference>
<proteinExistence type="predicted"/>
<sequence length="136" mass="15716">MLPVSNTFISGTRYYVGYLQYSCSFYTKLDRRTILRDGIPVLIIVTTRRLCLHSRTSSYPKLSHSSHLLQKHFVGMHVLSDTFVDLLHLRLLATETLLRCPNCADFDPRHNCIRRRLIISECCCALLHVQTFTLGM</sequence>
<organism evidence="1 2">
    <name type="scientific">Grifola frondosa</name>
    <name type="common">Maitake</name>
    <name type="synonym">Polyporus frondosus</name>
    <dbReference type="NCBI Taxonomy" id="5627"/>
    <lineage>
        <taxon>Eukaryota</taxon>
        <taxon>Fungi</taxon>
        <taxon>Dikarya</taxon>
        <taxon>Basidiomycota</taxon>
        <taxon>Agaricomycotina</taxon>
        <taxon>Agaricomycetes</taxon>
        <taxon>Polyporales</taxon>
        <taxon>Grifolaceae</taxon>
        <taxon>Grifola</taxon>
    </lineage>
</organism>
<evidence type="ECO:0000313" key="1">
    <source>
        <dbReference type="EMBL" id="OBZ69252.1"/>
    </source>
</evidence>